<protein>
    <submittedName>
        <fullName evidence="1">Uncharacterized protein</fullName>
    </submittedName>
</protein>
<sequence length="132" mass="14731">MRASIYRLRASGVPLPQPQTPVVGDFRLTKEKRGDETMKVARLLGDSKLEALPPLMKADVTVVSEYGMVVHGIEAHSRGGLKSSVRWGPQTWWVFILTEHAIERFESENPLETMADEFRSTSSIGRARKPPG</sequence>
<proteinExistence type="predicted"/>
<dbReference type="AlphaFoldDB" id="A0A1L1PK73"/>
<gene>
    <name evidence="1" type="ORF">BN948_01757</name>
</gene>
<reference evidence="2" key="1">
    <citation type="submission" date="2014-11" db="EMBL/GenBank/DDBJ databases">
        <title>Draft genome sequence of Hydrogenophaga intermedia S1.</title>
        <authorList>
            <person name="Gan H.M."/>
            <person name="Chew T.H."/>
            <person name="Stolz A."/>
        </authorList>
    </citation>
    <scope>NUCLEOTIDE SEQUENCE [LARGE SCALE GENOMIC DNA]</scope>
    <source>
        <strain evidence="2">S1</strain>
    </source>
</reference>
<keyword evidence="2" id="KW-1185">Reference proteome</keyword>
<evidence type="ECO:0000313" key="1">
    <source>
        <dbReference type="EMBL" id="CDN87337.1"/>
    </source>
</evidence>
<dbReference type="Proteomes" id="UP000028878">
    <property type="component" value="Unassembled WGS sequence"/>
</dbReference>
<dbReference type="RefSeq" id="WP_156037829.1">
    <property type="nucleotide sequence ID" value="NZ_CCAE010000010.1"/>
</dbReference>
<accession>A0A1L1PK73</accession>
<name>A0A1L1PK73_HYDIT</name>
<evidence type="ECO:0000313" key="2">
    <source>
        <dbReference type="Proteomes" id="UP000028878"/>
    </source>
</evidence>
<dbReference type="EMBL" id="CCAE010000010">
    <property type="protein sequence ID" value="CDN87337.1"/>
    <property type="molecule type" value="Genomic_DNA"/>
</dbReference>
<organism evidence="1 2">
    <name type="scientific">Hydrogenophaga intermedia</name>
    <dbReference type="NCBI Taxonomy" id="65786"/>
    <lineage>
        <taxon>Bacteria</taxon>
        <taxon>Pseudomonadati</taxon>
        <taxon>Pseudomonadota</taxon>
        <taxon>Betaproteobacteria</taxon>
        <taxon>Burkholderiales</taxon>
        <taxon>Comamonadaceae</taxon>
        <taxon>Hydrogenophaga</taxon>
    </lineage>
</organism>